<dbReference type="FunFam" id="3.30.60.20:FF:000014">
    <property type="entry name" value="Protein kinase C"/>
    <property type="match status" value="1"/>
</dbReference>
<feature type="compositionally biased region" description="Low complexity" evidence="17">
    <location>
        <begin position="811"/>
        <end position="825"/>
    </location>
</feature>
<dbReference type="GO" id="GO:0030427">
    <property type="term" value="C:site of polarized growth"/>
    <property type="evidence" value="ECO:0007669"/>
    <property type="project" value="EnsemblFungi"/>
</dbReference>
<dbReference type="CDD" id="cd20823">
    <property type="entry name" value="C1_ScPKC1-like_rpt2"/>
    <property type="match status" value="1"/>
</dbReference>
<dbReference type="SUPFAM" id="SSF46585">
    <property type="entry name" value="HR1 repeat"/>
    <property type="match status" value="1"/>
</dbReference>
<dbReference type="InterPro" id="IPR000961">
    <property type="entry name" value="AGC-kinase_C"/>
</dbReference>
<evidence type="ECO:0000256" key="16">
    <source>
        <dbReference type="PROSITE-ProRule" id="PRU10141"/>
    </source>
</evidence>
<dbReference type="Gene3D" id="2.60.40.150">
    <property type="entry name" value="C2 domain"/>
    <property type="match status" value="1"/>
</dbReference>
<feature type="domain" description="Protein kinase" evidence="19">
    <location>
        <begin position="871"/>
        <end position="1130"/>
    </location>
</feature>
<evidence type="ECO:0000256" key="11">
    <source>
        <dbReference type="ARBA" id="ARBA00022833"/>
    </source>
</evidence>
<evidence type="ECO:0000256" key="10">
    <source>
        <dbReference type="ARBA" id="ARBA00022777"/>
    </source>
</evidence>
<dbReference type="FunFam" id="3.30.60.20:FF:000034">
    <property type="entry name" value="Protein kinase C"/>
    <property type="match status" value="1"/>
</dbReference>
<dbReference type="HOGENOM" id="CLU_000288_54_0_1"/>
<evidence type="ECO:0000256" key="9">
    <source>
        <dbReference type="ARBA" id="ARBA00022771"/>
    </source>
</evidence>
<evidence type="ECO:0000256" key="7">
    <source>
        <dbReference type="ARBA" id="ARBA00022737"/>
    </source>
</evidence>
<feature type="compositionally biased region" description="Polar residues" evidence="17">
    <location>
        <begin position="827"/>
        <end position="837"/>
    </location>
</feature>
<keyword evidence="5" id="KW-0808">Transferase</keyword>
<keyword evidence="11" id="KW-0862">Zinc</keyword>
<evidence type="ECO:0000259" key="22">
    <source>
        <dbReference type="PROSITE" id="PS51860"/>
    </source>
</evidence>
<dbReference type="OMA" id="QCTHLVP"/>
<accession>S8C6D6</accession>
<reference evidence="24" key="2">
    <citation type="submission" date="2013-04" db="EMBL/GenBank/DDBJ databases">
        <title>Genomic mechanisms accounting for the adaptation to parasitism in nematode-trapping fungi.</title>
        <authorList>
            <person name="Ahren D.G."/>
        </authorList>
    </citation>
    <scope>NUCLEOTIDE SEQUENCE [LARGE SCALE GENOMIC DNA]</scope>
    <source>
        <strain evidence="24">CBS 200.50</strain>
    </source>
</reference>
<dbReference type="GO" id="GO:0060211">
    <property type="term" value="P:regulation of nuclear-transcribed mRNA poly(A) tail shortening"/>
    <property type="evidence" value="ECO:0007669"/>
    <property type="project" value="EnsemblFungi"/>
</dbReference>
<keyword evidence="4" id="KW-0597">Phosphoprotein</keyword>
<dbReference type="GO" id="GO:0000425">
    <property type="term" value="P:pexophagy"/>
    <property type="evidence" value="ECO:0007669"/>
    <property type="project" value="EnsemblFungi"/>
</dbReference>
<dbReference type="Proteomes" id="UP000015100">
    <property type="component" value="Unassembled WGS sequence"/>
</dbReference>
<dbReference type="Pfam" id="PF02185">
    <property type="entry name" value="HR1"/>
    <property type="match status" value="2"/>
</dbReference>
<dbReference type="InterPro" id="IPR011009">
    <property type="entry name" value="Kinase-like_dom_sf"/>
</dbReference>
<feature type="domain" description="REM-1" evidence="22">
    <location>
        <begin position="158"/>
        <end position="235"/>
    </location>
</feature>
<evidence type="ECO:0000256" key="6">
    <source>
        <dbReference type="ARBA" id="ARBA00022723"/>
    </source>
</evidence>
<dbReference type="GO" id="GO:2000769">
    <property type="term" value="P:regulation of establishment or maintenance of cell polarity regulating cell shape"/>
    <property type="evidence" value="ECO:0007669"/>
    <property type="project" value="EnsemblFungi"/>
</dbReference>
<dbReference type="InterPro" id="IPR017892">
    <property type="entry name" value="Pkinase_C"/>
</dbReference>
<dbReference type="Pfam" id="PF00130">
    <property type="entry name" value="C1_1"/>
    <property type="match status" value="2"/>
</dbReference>
<protein>
    <recommendedName>
        <fullName evidence="2">protein kinase C</fullName>
        <ecNumber evidence="2">2.7.11.13</ecNumber>
    </recommendedName>
</protein>
<dbReference type="InterPro" id="IPR000719">
    <property type="entry name" value="Prot_kinase_dom"/>
</dbReference>
<keyword evidence="15" id="KW-0175">Coiled coil</keyword>
<dbReference type="GO" id="GO:0009267">
    <property type="term" value="P:cellular response to starvation"/>
    <property type="evidence" value="ECO:0007669"/>
    <property type="project" value="EnsemblFungi"/>
</dbReference>
<evidence type="ECO:0000259" key="20">
    <source>
        <dbReference type="PROSITE" id="PS50081"/>
    </source>
</evidence>
<evidence type="ECO:0000256" key="3">
    <source>
        <dbReference type="ARBA" id="ARBA00022527"/>
    </source>
</evidence>
<dbReference type="PANTHER" id="PTHR24351">
    <property type="entry name" value="RIBOSOMAL PROTEIN S6 KINASE"/>
    <property type="match status" value="1"/>
</dbReference>
<evidence type="ECO:0000259" key="21">
    <source>
        <dbReference type="PROSITE" id="PS51285"/>
    </source>
</evidence>
<reference evidence="23 24" key="1">
    <citation type="journal article" date="2013" name="PLoS Genet.">
        <title>Genomic mechanisms accounting for the adaptation to parasitism in nematode-trapping fungi.</title>
        <authorList>
            <person name="Meerupati T."/>
            <person name="Andersson K.M."/>
            <person name="Friman E."/>
            <person name="Kumar D."/>
            <person name="Tunlid A."/>
            <person name="Ahren D."/>
        </authorList>
    </citation>
    <scope>NUCLEOTIDE SEQUENCE [LARGE SCALE GENOMIC DNA]</scope>
    <source>
        <strain evidence="23 24">CBS 200.50</strain>
    </source>
</reference>
<feature type="region of interest" description="Disordered" evidence="17">
    <location>
        <begin position="698"/>
        <end position="770"/>
    </location>
</feature>
<dbReference type="SUPFAM" id="SSF57889">
    <property type="entry name" value="Cysteine-rich domain"/>
    <property type="match status" value="2"/>
</dbReference>
<dbReference type="GO" id="GO:0106310">
    <property type="term" value="F:protein serine kinase activity"/>
    <property type="evidence" value="ECO:0007669"/>
    <property type="project" value="RHEA"/>
</dbReference>
<dbReference type="Gene3D" id="3.30.200.20">
    <property type="entry name" value="Phosphorylase Kinase, domain 1"/>
    <property type="match status" value="1"/>
</dbReference>
<evidence type="ECO:0000256" key="8">
    <source>
        <dbReference type="ARBA" id="ARBA00022741"/>
    </source>
</evidence>
<dbReference type="InterPro" id="IPR011072">
    <property type="entry name" value="HR1_rho-bd"/>
</dbReference>
<dbReference type="SUPFAM" id="SSF56112">
    <property type="entry name" value="Protein kinase-like (PK-like)"/>
    <property type="match status" value="1"/>
</dbReference>
<evidence type="ECO:0000256" key="12">
    <source>
        <dbReference type="ARBA" id="ARBA00022840"/>
    </source>
</evidence>
<dbReference type="CDD" id="cd08689">
    <property type="entry name" value="C2_fungal_Pkc1p"/>
    <property type="match status" value="1"/>
</dbReference>
<dbReference type="GO" id="GO:0009272">
    <property type="term" value="P:fungal-type cell wall biogenesis"/>
    <property type="evidence" value="ECO:0007669"/>
    <property type="project" value="EnsemblFungi"/>
</dbReference>
<dbReference type="InterPro" id="IPR035892">
    <property type="entry name" value="C2_domain_sf"/>
</dbReference>
<feature type="compositionally biased region" description="Low complexity" evidence="17">
    <location>
        <begin position="658"/>
        <end position="674"/>
    </location>
</feature>
<dbReference type="GO" id="GO:0060237">
    <property type="term" value="P:regulation of fungal-type cell wall organization"/>
    <property type="evidence" value="ECO:0007669"/>
    <property type="project" value="EnsemblFungi"/>
</dbReference>
<dbReference type="GO" id="GO:1902660">
    <property type="term" value="P:negative regulation of glucose mediated signaling pathway"/>
    <property type="evidence" value="ECO:0007669"/>
    <property type="project" value="EnsemblFungi"/>
</dbReference>
<dbReference type="GO" id="GO:0005524">
    <property type="term" value="F:ATP binding"/>
    <property type="evidence" value="ECO:0007669"/>
    <property type="project" value="UniProtKB-UniRule"/>
</dbReference>
<evidence type="ECO:0000313" key="23">
    <source>
        <dbReference type="EMBL" id="EPS43292.1"/>
    </source>
</evidence>
<dbReference type="InterPro" id="IPR002219">
    <property type="entry name" value="PKC_DAG/PE"/>
</dbReference>
<comment type="catalytic activity">
    <reaction evidence="14">
        <text>L-seryl-[protein] + ATP = O-phospho-L-seryl-[protein] + ADP + H(+)</text>
        <dbReference type="Rhea" id="RHEA:17989"/>
        <dbReference type="Rhea" id="RHEA-COMP:9863"/>
        <dbReference type="Rhea" id="RHEA-COMP:11604"/>
        <dbReference type="ChEBI" id="CHEBI:15378"/>
        <dbReference type="ChEBI" id="CHEBI:29999"/>
        <dbReference type="ChEBI" id="CHEBI:30616"/>
        <dbReference type="ChEBI" id="CHEBI:83421"/>
        <dbReference type="ChEBI" id="CHEBI:456216"/>
        <dbReference type="EC" id="2.7.11.13"/>
    </reaction>
</comment>
<dbReference type="EC" id="2.7.11.13" evidence="2"/>
<dbReference type="PROSITE" id="PS50011">
    <property type="entry name" value="PROTEIN_KINASE_DOM"/>
    <property type="match status" value="1"/>
</dbReference>
<feature type="compositionally biased region" description="Polar residues" evidence="17">
    <location>
        <begin position="625"/>
        <end position="651"/>
    </location>
</feature>
<name>S8C6D6_DACHA</name>
<dbReference type="SMART" id="SM00133">
    <property type="entry name" value="S_TK_X"/>
    <property type="match status" value="1"/>
</dbReference>
<dbReference type="Gene3D" id="1.10.287.160">
    <property type="entry name" value="HR1 repeat"/>
    <property type="match status" value="1"/>
</dbReference>
<feature type="region of interest" description="Disordered" evidence="17">
    <location>
        <begin position="795"/>
        <end position="861"/>
    </location>
</feature>
<comment type="catalytic activity">
    <reaction evidence="13">
        <text>L-threonyl-[protein] + ATP = O-phospho-L-threonyl-[protein] + ADP + H(+)</text>
        <dbReference type="Rhea" id="RHEA:46608"/>
        <dbReference type="Rhea" id="RHEA-COMP:11060"/>
        <dbReference type="Rhea" id="RHEA-COMP:11605"/>
        <dbReference type="ChEBI" id="CHEBI:15378"/>
        <dbReference type="ChEBI" id="CHEBI:30013"/>
        <dbReference type="ChEBI" id="CHEBI:30616"/>
        <dbReference type="ChEBI" id="CHEBI:61977"/>
        <dbReference type="ChEBI" id="CHEBI:456216"/>
        <dbReference type="EC" id="2.7.11.13"/>
    </reaction>
</comment>
<feature type="region of interest" description="Disordered" evidence="17">
    <location>
        <begin position="608"/>
        <end position="674"/>
    </location>
</feature>
<dbReference type="FunFam" id="1.10.510.10:FF:000101">
    <property type="entry name" value="Protein kinase C"/>
    <property type="match status" value="1"/>
</dbReference>
<evidence type="ECO:0000256" key="14">
    <source>
        <dbReference type="ARBA" id="ARBA00047470"/>
    </source>
</evidence>
<evidence type="ECO:0000313" key="24">
    <source>
        <dbReference type="Proteomes" id="UP000015100"/>
    </source>
</evidence>
<dbReference type="GO" id="GO:0000935">
    <property type="term" value="C:division septum"/>
    <property type="evidence" value="ECO:0007669"/>
    <property type="project" value="EnsemblFungi"/>
</dbReference>
<dbReference type="SMART" id="SM00239">
    <property type="entry name" value="C2"/>
    <property type="match status" value="1"/>
</dbReference>
<dbReference type="GO" id="GO:0008270">
    <property type="term" value="F:zinc ion binding"/>
    <property type="evidence" value="ECO:0007669"/>
    <property type="project" value="UniProtKB-KW"/>
</dbReference>
<comment type="caution">
    <text evidence="23">The sequence shown here is derived from an EMBL/GenBank/DDBJ whole genome shotgun (WGS) entry which is preliminary data.</text>
</comment>
<dbReference type="InterPro" id="IPR037778">
    <property type="entry name" value="C2_fungal_PKC"/>
</dbReference>
<evidence type="ECO:0000256" key="1">
    <source>
        <dbReference type="ARBA" id="ARBA00005490"/>
    </source>
</evidence>
<keyword evidence="9" id="KW-0863">Zinc-finger</keyword>
<dbReference type="PROSITE" id="PS51860">
    <property type="entry name" value="REM_1"/>
    <property type="match status" value="1"/>
</dbReference>
<dbReference type="AlphaFoldDB" id="S8C6D6"/>
<keyword evidence="6" id="KW-0479">Metal-binding</keyword>
<keyword evidence="8 16" id="KW-0547">Nucleotide-binding</keyword>
<dbReference type="FunFam" id="1.10.287.160:FF:000004">
    <property type="entry name" value="Protein kinase C"/>
    <property type="match status" value="1"/>
</dbReference>
<dbReference type="GO" id="GO:0010494">
    <property type="term" value="C:cytoplasmic stress granule"/>
    <property type="evidence" value="ECO:0007669"/>
    <property type="project" value="EnsemblFungi"/>
</dbReference>
<dbReference type="GO" id="GO:0005634">
    <property type="term" value="C:nucleus"/>
    <property type="evidence" value="ECO:0007669"/>
    <property type="project" value="EnsemblFungi"/>
</dbReference>
<evidence type="ECO:0000256" key="13">
    <source>
        <dbReference type="ARBA" id="ARBA00047272"/>
    </source>
</evidence>
<dbReference type="SMART" id="SM00220">
    <property type="entry name" value="S_TKc"/>
    <property type="match status" value="1"/>
</dbReference>
<dbReference type="SUPFAM" id="SSF49562">
    <property type="entry name" value="C2 domain (Calcium/lipid-binding domain, CaLB)"/>
    <property type="match status" value="1"/>
</dbReference>
<feature type="domain" description="Phorbol-ester/DAG-type" evidence="20">
    <location>
        <begin position="541"/>
        <end position="591"/>
    </location>
</feature>
<comment type="similarity">
    <text evidence="1">Belongs to the protein kinase superfamily. AGC Ser/Thr protein kinase family. PKC subfamily.</text>
</comment>
<dbReference type="eggNOG" id="KOG0694">
    <property type="taxonomic scope" value="Eukaryota"/>
</dbReference>
<dbReference type="GO" id="GO:0034063">
    <property type="term" value="P:stress granule assembly"/>
    <property type="evidence" value="ECO:0007669"/>
    <property type="project" value="EnsemblFungi"/>
</dbReference>
<dbReference type="GO" id="GO:0070610">
    <property type="term" value="P:regulation of fungal-type cell wall (1-&gt;3)-alpha-glucan biosynthetic process"/>
    <property type="evidence" value="ECO:0007669"/>
    <property type="project" value="EnsemblFungi"/>
</dbReference>
<evidence type="ECO:0000256" key="2">
    <source>
        <dbReference type="ARBA" id="ARBA00012429"/>
    </source>
</evidence>
<dbReference type="CDD" id="cd05570">
    <property type="entry name" value="STKc_PKC"/>
    <property type="match status" value="1"/>
</dbReference>
<dbReference type="Gene3D" id="1.10.510.10">
    <property type="entry name" value="Transferase(Phosphotransferase) domain 1"/>
    <property type="match status" value="1"/>
</dbReference>
<dbReference type="PROSITE" id="PS51285">
    <property type="entry name" value="AGC_KINASE_CTER"/>
    <property type="match status" value="1"/>
</dbReference>
<dbReference type="PROSITE" id="PS50004">
    <property type="entry name" value="C2"/>
    <property type="match status" value="1"/>
</dbReference>
<dbReference type="PROSITE" id="PS00107">
    <property type="entry name" value="PROTEIN_KINASE_ATP"/>
    <property type="match status" value="1"/>
</dbReference>
<dbReference type="GO" id="GO:0010606">
    <property type="term" value="P:positive regulation of cytoplasmic mRNA processing body assembly"/>
    <property type="evidence" value="ECO:0007669"/>
    <property type="project" value="EnsemblFungi"/>
</dbReference>
<dbReference type="GO" id="GO:0004697">
    <property type="term" value="F:diacylglycerol-dependent serine/threonine kinase activity"/>
    <property type="evidence" value="ECO:0007669"/>
    <property type="project" value="UniProtKB-EC"/>
</dbReference>
<keyword evidence="24" id="KW-1185">Reference proteome</keyword>
<dbReference type="Gene3D" id="3.30.60.20">
    <property type="match status" value="2"/>
</dbReference>
<dbReference type="Pfam" id="PF00069">
    <property type="entry name" value="Pkinase"/>
    <property type="match status" value="1"/>
</dbReference>
<organism evidence="23 24">
    <name type="scientific">Dactylellina haptotyla (strain CBS 200.50)</name>
    <name type="common">Nematode-trapping fungus</name>
    <name type="synonym">Monacrosporium haptotylum</name>
    <dbReference type="NCBI Taxonomy" id="1284197"/>
    <lineage>
        <taxon>Eukaryota</taxon>
        <taxon>Fungi</taxon>
        <taxon>Dikarya</taxon>
        <taxon>Ascomycota</taxon>
        <taxon>Pezizomycotina</taxon>
        <taxon>Orbiliomycetes</taxon>
        <taxon>Orbiliales</taxon>
        <taxon>Orbiliaceae</taxon>
        <taxon>Dactylellina</taxon>
    </lineage>
</organism>
<dbReference type="PROSITE" id="PS00479">
    <property type="entry name" value="ZF_DAG_PE_1"/>
    <property type="match status" value="1"/>
</dbReference>
<feature type="binding site" evidence="16">
    <location>
        <position position="900"/>
    </location>
    <ligand>
        <name>ATP</name>
        <dbReference type="ChEBI" id="CHEBI:30616"/>
    </ligand>
</feature>
<sequence length="1196" mass="132697">MQAATAGAGGAGEDDAATSVHKKIEMVQQKIERERVLITAARSMRQSTDNASVQQSLDSKIRESQNNINYLEGVIRGLQSKQMQSVSAGIDGLSLTSNNAFSESPPTPPPKNTKEISRELDSAYGAIPGGGPRPPFAQQPGPGVPKTRPNYSKLDLIKYDSPYLGPRITLMLSQLEFKLSVEKQYKEGIEKMAKLYQMEGDRRSRADADSKRVESNQKIHLLKQALKRYEDLHVDVEGEAQGDDDSINAPNIRRPLTGRLHIKILAVKDVDHAATSRFSRGPETFVTVKVEDVVRTKTRPSKNDRWEESSEIDVDKANEIEITVYDRSGDQHLPIGLMWIRLSDIVEEQRRKRIEQDISATGWVSAENMEASSQGSYLNTTGGILPSRTANNMSSIPGSVGASHNTLPGASGQVIEEPKPVVIDAWFVVEPVGQIRLQLGFVKYNKNKRPFDVGLNRKGAVRKQKEEVHETYGHKFVQQQFYNIMRCALCGDFLKYSVGYQCADCKYTCHKKCYPKVVTKCISKSNAETDPEEEKLNHRIPHRFEPTTNFGANWCCHCGYMLPVGKKNARKCTECQLTCHAQCAHLVPDFCGMSMEVANRILSEIGKTKRNGVSGSGHMADRNLRGSQSTHGSARPISIQSTGSESFVDSQSTEHRMTPATSQSAQSPTSSISGQSALFDTSQLQTFDGKGAYNAAAKAYGPYSPIPPPPPPPPQNRPQPGQRSPSNPLAAAAAITALTGSRPTSGARPDSSYRPSAQTAPYNPAIIPNAVPNMYQQPQSTAINPTITHEQQRISMGYIPPPPPPPPPPQISQSSPAHPQAQVQPYVPSSSNLQQKQAAYGGAPAPNPPLTNQVTKASRSESSRKIGLDHFNFLAVLGKGNFGKVMLAETKATKQLYAIKVLKKEFIIENDEVESIRSEKRVFLIANKERHPFLLNLHACFQTETRVYFVMEYISGGDLMLHIQRGQFGTKRAQFYAAEVCLALKYFHENGVIYRDLKLDNILLTLDGHIKIGDYGLCKEEMWYGSTTSTFCGTPEFMAPEILLDKRYGRAVDWWAFGVLIYQMLLQQSPFRGEDEDEIYDAILSDEPLYPIHMPRDSVSILQKLLTREPELRLGSGPTDAQEIMSHAFFRNVNWDDIYNKRVPSPFLPQISSPTDTSNFDQEFTSVTPVLTPVQSVLTQAMQEEFRGFSYTADFV</sequence>
<dbReference type="GO" id="GO:1903139">
    <property type="term" value="P:positive regulation of cell integrity MAPK cascade"/>
    <property type="evidence" value="ECO:0007669"/>
    <property type="project" value="EnsemblFungi"/>
</dbReference>
<feature type="compositionally biased region" description="Pro residues" evidence="17">
    <location>
        <begin position="799"/>
        <end position="810"/>
    </location>
</feature>
<evidence type="ECO:0000259" key="18">
    <source>
        <dbReference type="PROSITE" id="PS50004"/>
    </source>
</evidence>
<dbReference type="Pfam" id="PF00433">
    <property type="entry name" value="Pkinase_C"/>
    <property type="match status" value="1"/>
</dbReference>
<dbReference type="OrthoDB" id="63267at2759"/>
<evidence type="ECO:0000256" key="15">
    <source>
        <dbReference type="PROSITE-ProRule" id="PRU01207"/>
    </source>
</evidence>
<dbReference type="FunFam" id="3.30.200.20:FF:000103">
    <property type="entry name" value="Protein kinase C"/>
    <property type="match status" value="1"/>
</dbReference>
<dbReference type="GO" id="GO:0005856">
    <property type="term" value="C:cytoskeleton"/>
    <property type="evidence" value="ECO:0007669"/>
    <property type="project" value="EnsemblFungi"/>
</dbReference>
<dbReference type="CDD" id="cd20822">
    <property type="entry name" value="C1_ScPKC1-like_rpt1"/>
    <property type="match status" value="1"/>
</dbReference>
<proteinExistence type="inferred from homology"/>
<keyword evidence="10" id="KW-0418">Kinase</keyword>
<keyword evidence="12 16" id="KW-0067">ATP-binding</keyword>
<feature type="compositionally biased region" description="Low complexity" evidence="17">
    <location>
        <begin position="718"/>
        <end position="739"/>
    </location>
</feature>
<keyword evidence="3" id="KW-0723">Serine/threonine-protein kinase</keyword>
<evidence type="ECO:0000256" key="17">
    <source>
        <dbReference type="SAM" id="MobiDB-lite"/>
    </source>
</evidence>
<feature type="domain" description="Phorbol-ester/DAG-type" evidence="20">
    <location>
        <begin position="473"/>
        <end position="521"/>
    </location>
</feature>
<dbReference type="PROSITE" id="PS50081">
    <property type="entry name" value="ZF_DAG_PE_2"/>
    <property type="match status" value="2"/>
</dbReference>
<feature type="domain" description="C2" evidence="18">
    <location>
        <begin position="241"/>
        <end position="355"/>
    </location>
</feature>
<dbReference type="InterPro" id="IPR046349">
    <property type="entry name" value="C1-like_sf"/>
</dbReference>
<dbReference type="InterPro" id="IPR000008">
    <property type="entry name" value="C2_dom"/>
</dbReference>
<evidence type="ECO:0000256" key="5">
    <source>
        <dbReference type="ARBA" id="ARBA00022679"/>
    </source>
</evidence>
<dbReference type="SMART" id="SM00742">
    <property type="entry name" value="Hr1"/>
    <property type="match status" value="2"/>
</dbReference>
<dbReference type="InterPro" id="IPR008271">
    <property type="entry name" value="Ser/Thr_kinase_AS"/>
</dbReference>
<evidence type="ECO:0000256" key="4">
    <source>
        <dbReference type="ARBA" id="ARBA00022553"/>
    </source>
</evidence>
<dbReference type="InterPro" id="IPR036274">
    <property type="entry name" value="HR1_rpt_sf"/>
</dbReference>
<dbReference type="EMBL" id="AQGS01000082">
    <property type="protein sequence ID" value="EPS43292.1"/>
    <property type="molecule type" value="Genomic_DNA"/>
</dbReference>
<feature type="region of interest" description="Disordered" evidence="17">
    <location>
        <begin position="126"/>
        <end position="149"/>
    </location>
</feature>
<dbReference type="GO" id="GO:0090334">
    <property type="term" value="P:regulation of cell wall (1-&gt;3)-beta-D-glucan biosynthetic process"/>
    <property type="evidence" value="ECO:0007669"/>
    <property type="project" value="EnsemblFungi"/>
</dbReference>
<dbReference type="InterPro" id="IPR017441">
    <property type="entry name" value="Protein_kinase_ATP_BS"/>
</dbReference>
<dbReference type="STRING" id="1284197.S8C6D6"/>
<dbReference type="GO" id="GO:0035556">
    <property type="term" value="P:intracellular signal transduction"/>
    <property type="evidence" value="ECO:0007669"/>
    <property type="project" value="EnsemblFungi"/>
</dbReference>
<keyword evidence="7" id="KW-0677">Repeat</keyword>
<dbReference type="PROSITE" id="PS00108">
    <property type="entry name" value="PROTEIN_KINASE_ST"/>
    <property type="match status" value="1"/>
</dbReference>
<feature type="compositionally biased region" description="Pro residues" evidence="17">
    <location>
        <begin position="704"/>
        <end position="717"/>
    </location>
</feature>
<feature type="region of interest" description="Disordered" evidence="17">
    <location>
        <begin position="1"/>
        <end position="21"/>
    </location>
</feature>
<dbReference type="SMART" id="SM00109">
    <property type="entry name" value="C1"/>
    <property type="match status" value="2"/>
</dbReference>
<evidence type="ECO:0000259" key="19">
    <source>
        <dbReference type="PROSITE" id="PS50011"/>
    </source>
</evidence>
<dbReference type="InterPro" id="IPR037312">
    <property type="entry name" value="PKC-like_HR1"/>
</dbReference>
<gene>
    <name evidence="23" type="ORF">H072_2721</name>
</gene>
<dbReference type="CDD" id="cd11620">
    <property type="entry name" value="HR1_PKC-like_2_fungi"/>
    <property type="match status" value="1"/>
</dbReference>
<feature type="domain" description="AGC-kinase C-terminal" evidence="21">
    <location>
        <begin position="1131"/>
        <end position="1196"/>
    </location>
</feature>